<proteinExistence type="predicted"/>
<feature type="compositionally biased region" description="Basic and acidic residues" evidence="1">
    <location>
        <begin position="75"/>
        <end position="97"/>
    </location>
</feature>
<reference evidence="2" key="1">
    <citation type="submission" date="2009-11" db="EMBL/GenBank/DDBJ databases">
        <authorList>
            <consortium name="The Broad Institute Genome Sequencing Platform"/>
            <person name="Ward D."/>
            <person name="Feldgarden M."/>
            <person name="Earl A."/>
            <person name="Young S.K."/>
            <person name="Zeng Q."/>
            <person name="Koehrsen M."/>
            <person name="Alvarado L."/>
            <person name="Berlin A."/>
            <person name="Bochicchio J."/>
            <person name="Borenstein D."/>
            <person name="Chapman S.B."/>
            <person name="Chen Z."/>
            <person name="Engels R."/>
            <person name="Freedman E."/>
            <person name="Gellesch M."/>
            <person name="Goldberg J."/>
            <person name="Griggs A."/>
            <person name="Gujja S."/>
            <person name="Heilman E."/>
            <person name="Heiman D."/>
            <person name="Hepburn T."/>
            <person name="Howarth C."/>
            <person name="Jen D."/>
            <person name="Larson L."/>
            <person name="Lewis B."/>
            <person name="Mehta T."/>
            <person name="Park D."/>
            <person name="Pearson M."/>
            <person name="Roberts A."/>
            <person name="Saif S."/>
            <person name="Shea T."/>
            <person name="Shenoy N."/>
            <person name="Sisk P."/>
            <person name="Stolte C."/>
            <person name="Sykes S."/>
            <person name="Thomson T."/>
            <person name="Walk T."/>
            <person name="White J."/>
            <person name="Yandava C."/>
            <person name="Izard J."/>
            <person name="Baranova O.V."/>
            <person name="Blanton J.M."/>
            <person name="Tanner A.C."/>
            <person name="Dewhirst F.E."/>
            <person name="Haas B."/>
            <person name="Nusbaum C."/>
            <person name="Birren B."/>
        </authorList>
    </citation>
    <scope>NUCLEOTIDE SEQUENCE [LARGE SCALE GENOMIC DNA]</scope>
    <source>
        <strain evidence="2">1-1 BBBD Race 1</strain>
    </source>
</reference>
<dbReference type="EMBL" id="ADAS02004957">
    <property type="protein sequence ID" value="OAV85336.1"/>
    <property type="molecule type" value="Genomic_DNA"/>
</dbReference>
<dbReference type="EnsemblFungi" id="PTTG_06307-t43_1">
    <property type="protein sequence ID" value="PTTG_06307-t43_1-p1"/>
    <property type="gene ID" value="PTTG_06307"/>
</dbReference>
<feature type="non-terminal residue" evidence="2">
    <location>
        <position position="1"/>
    </location>
</feature>
<dbReference type="VEuPathDB" id="FungiDB:PTTG_06307"/>
<evidence type="ECO:0000313" key="3">
    <source>
        <dbReference type="EnsemblFungi" id="PTTG_06307-t43_1-p1"/>
    </source>
</evidence>
<feature type="compositionally biased region" description="Polar residues" evidence="1">
    <location>
        <begin position="41"/>
        <end position="50"/>
    </location>
</feature>
<dbReference type="AlphaFoldDB" id="A0A180FY47"/>
<sequence length="141" mass="16137">YPRPSSQTPQPPTRAQRRCKIPFYLFAYTILITFPDHPRGQPQQHTSPQRSAYRLARRLEPLHGTQAHQGAREQQTTDKGKQRARSEETVQDPKDRPNQTGSVGIEVKTVQEKAKERREQVEGNIPNGQSSHGSQGRYQRV</sequence>
<organism evidence="2">
    <name type="scientific">Puccinia triticina (isolate 1-1 / race 1 (BBBD))</name>
    <name type="common">Brown leaf rust fungus</name>
    <dbReference type="NCBI Taxonomy" id="630390"/>
    <lineage>
        <taxon>Eukaryota</taxon>
        <taxon>Fungi</taxon>
        <taxon>Dikarya</taxon>
        <taxon>Basidiomycota</taxon>
        <taxon>Pucciniomycotina</taxon>
        <taxon>Pucciniomycetes</taxon>
        <taxon>Pucciniales</taxon>
        <taxon>Pucciniaceae</taxon>
        <taxon>Puccinia</taxon>
    </lineage>
</organism>
<reference evidence="2" key="2">
    <citation type="submission" date="2016-05" db="EMBL/GenBank/DDBJ databases">
        <title>Comparative analysis highlights variable genome content of wheat rusts and divergence of the mating loci.</title>
        <authorList>
            <person name="Cuomo C.A."/>
            <person name="Bakkeren G."/>
            <person name="Szabo L."/>
            <person name="Khalil H."/>
            <person name="Joly D."/>
            <person name="Goldberg J."/>
            <person name="Young S."/>
            <person name="Zeng Q."/>
            <person name="Fellers J."/>
        </authorList>
    </citation>
    <scope>NUCLEOTIDE SEQUENCE [LARGE SCALE GENOMIC DNA]</scope>
    <source>
        <strain evidence="2">1-1 BBBD Race 1</strain>
    </source>
</reference>
<feature type="compositionally biased region" description="Basic and acidic residues" evidence="1">
    <location>
        <begin position="109"/>
        <end position="121"/>
    </location>
</feature>
<gene>
    <name evidence="2" type="ORF">PTTG_06307</name>
</gene>
<reference evidence="3" key="4">
    <citation type="submission" date="2025-05" db="UniProtKB">
        <authorList>
            <consortium name="EnsemblFungi"/>
        </authorList>
    </citation>
    <scope>IDENTIFICATION</scope>
    <source>
        <strain evidence="3">isolate 1-1 / race 1 (BBBD)</strain>
    </source>
</reference>
<keyword evidence="4" id="KW-1185">Reference proteome</keyword>
<accession>A0A180FY47</accession>
<name>A0A180FY47_PUCT1</name>
<feature type="region of interest" description="Disordered" evidence="1">
    <location>
        <begin position="35"/>
        <end position="141"/>
    </location>
</feature>
<feature type="non-terminal residue" evidence="2">
    <location>
        <position position="141"/>
    </location>
</feature>
<evidence type="ECO:0000313" key="4">
    <source>
        <dbReference type="Proteomes" id="UP000005240"/>
    </source>
</evidence>
<feature type="compositionally biased region" description="Polar residues" evidence="1">
    <location>
        <begin position="126"/>
        <end position="141"/>
    </location>
</feature>
<protein>
    <submittedName>
        <fullName evidence="2 3">Uncharacterized protein</fullName>
    </submittedName>
</protein>
<evidence type="ECO:0000313" key="2">
    <source>
        <dbReference type="EMBL" id="OAV85336.1"/>
    </source>
</evidence>
<evidence type="ECO:0000256" key="1">
    <source>
        <dbReference type="SAM" id="MobiDB-lite"/>
    </source>
</evidence>
<reference evidence="3 4" key="3">
    <citation type="journal article" date="2017" name="G3 (Bethesda)">
        <title>Comparative analysis highlights variable genome content of wheat rusts and divergence of the mating loci.</title>
        <authorList>
            <person name="Cuomo C.A."/>
            <person name="Bakkeren G."/>
            <person name="Khalil H.B."/>
            <person name="Panwar V."/>
            <person name="Joly D."/>
            <person name="Linning R."/>
            <person name="Sakthikumar S."/>
            <person name="Song X."/>
            <person name="Adiconis X."/>
            <person name="Fan L."/>
            <person name="Goldberg J.M."/>
            <person name="Levin J.Z."/>
            <person name="Young S."/>
            <person name="Zeng Q."/>
            <person name="Anikster Y."/>
            <person name="Bruce M."/>
            <person name="Wang M."/>
            <person name="Yin C."/>
            <person name="McCallum B."/>
            <person name="Szabo L.J."/>
            <person name="Hulbert S."/>
            <person name="Chen X."/>
            <person name="Fellers J.P."/>
        </authorList>
    </citation>
    <scope>NUCLEOTIDE SEQUENCE</scope>
    <source>
        <strain evidence="4">Isolate 1-1 / race 1 (BBBD)</strain>
        <strain evidence="3">isolate 1-1 / race 1 (BBBD)</strain>
    </source>
</reference>
<dbReference type="Proteomes" id="UP000005240">
    <property type="component" value="Unassembled WGS sequence"/>
</dbReference>